<feature type="region of interest" description="Disordered" evidence="1">
    <location>
        <begin position="218"/>
        <end position="250"/>
    </location>
</feature>
<accession>A0AAE9SFN7</accession>
<evidence type="ECO:0000256" key="2">
    <source>
        <dbReference type="SAM" id="Phobius"/>
    </source>
</evidence>
<gene>
    <name evidence="3" type="ORF">HER15_07010</name>
</gene>
<dbReference type="EMBL" id="CP050861">
    <property type="protein sequence ID" value="UTD13949.1"/>
    <property type="molecule type" value="Genomic_DNA"/>
</dbReference>
<dbReference type="RefSeq" id="WP_253680894.1">
    <property type="nucleotide sequence ID" value="NZ_CP050861.1"/>
</dbReference>
<keyword evidence="2" id="KW-0812">Transmembrane</keyword>
<feature type="transmembrane region" description="Helical" evidence="2">
    <location>
        <begin position="92"/>
        <end position="112"/>
    </location>
</feature>
<evidence type="ECO:0000313" key="3">
    <source>
        <dbReference type="EMBL" id="UTD13949.1"/>
    </source>
</evidence>
<reference evidence="3" key="1">
    <citation type="submission" date="2020-04" db="EMBL/GenBank/DDBJ databases">
        <title>Tenacibaculum mesophilum bac2.</title>
        <authorList>
            <person name="Li M."/>
        </authorList>
    </citation>
    <scope>NUCLEOTIDE SEQUENCE</scope>
    <source>
        <strain evidence="3">Bac2</strain>
    </source>
</reference>
<dbReference type="AlphaFoldDB" id="A0AAE9SFN7"/>
<name>A0AAE9SFN7_9FLAO</name>
<evidence type="ECO:0000256" key="1">
    <source>
        <dbReference type="SAM" id="MobiDB-lite"/>
    </source>
</evidence>
<proteinExistence type="predicted"/>
<feature type="compositionally biased region" description="Basic and acidic residues" evidence="1">
    <location>
        <begin position="236"/>
        <end position="250"/>
    </location>
</feature>
<dbReference type="Proteomes" id="UP001056837">
    <property type="component" value="Chromosome"/>
</dbReference>
<evidence type="ECO:0000313" key="4">
    <source>
        <dbReference type="Proteomes" id="UP001056837"/>
    </source>
</evidence>
<sequence>MVDFTRKITHEDYKNPEKLKKYYHRVEKKIHTKFKIYKETKYTKAEKILRNDNFIVTKSGSNATPEVGGGVSLAFLLMILHHTYKNGLDNELLFFIVLSSLSTLFFAVYFFTMPKKEHILNRRDGLITMTGFFWQKNITMAFEKVEFAYSTGGEDLVGGFQLQIIRPNKWQTFETFIVFGSDCYEDMSFITWYMDKNRPLPPGDAFDPYRQQDFERRKAEGFPKPLYPSKISTPEATKEQQAERKRIGGW</sequence>
<protein>
    <submittedName>
        <fullName evidence="3">Uncharacterized protein</fullName>
    </submittedName>
</protein>
<organism evidence="3 4">
    <name type="scientific">Tenacibaculum mesophilum</name>
    <dbReference type="NCBI Taxonomy" id="104268"/>
    <lineage>
        <taxon>Bacteria</taxon>
        <taxon>Pseudomonadati</taxon>
        <taxon>Bacteroidota</taxon>
        <taxon>Flavobacteriia</taxon>
        <taxon>Flavobacteriales</taxon>
        <taxon>Flavobacteriaceae</taxon>
        <taxon>Tenacibaculum</taxon>
    </lineage>
</organism>
<keyword evidence="2" id="KW-0472">Membrane</keyword>
<feature type="transmembrane region" description="Helical" evidence="2">
    <location>
        <begin position="63"/>
        <end position="80"/>
    </location>
</feature>
<keyword evidence="2" id="KW-1133">Transmembrane helix</keyword>